<dbReference type="InterPro" id="IPR016176">
    <property type="entry name" value="Cbl-dep_enz_cat"/>
</dbReference>
<dbReference type="InterPro" id="IPR006159">
    <property type="entry name" value="Acid_CoA_mut_C"/>
</dbReference>
<evidence type="ECO:0000256" key="8">
    <source>
        <dbReference type="ARBA" id="ARBA00023285"/>
    </source>
</evidence>
<comment type="cofactor">
    <cofactor evidence="1">
        <name>adenosylcob(III)alamin</name>
        <dbReference type="ChEBI" id="CHEBI:18408"/>
    </cofactor>
</comment>
<dbReference type="NCBIfam" id="TIGR00640">
    <property type="entry name" value="acid_CoA_mut_C"/>
    <property type="match status" value="1"/>
</dbReference>
<reference evidence="11" key="1">
    <citation type="journal article" date="2019" name="Int. J. Syst. Evol. Microbiol.">
        <title>The Global Catalogue of Microorganisms (GCM) 10K type strain sequencing project: providing services to taxonomists for standard genome sequencing and annotation.</title>
        <authorList>
            <consortium name="The Broad Institute Genomics Platform"/>
            <consortium name="The Broad Institute Genome Sequencing Center for Infectious Disease"/>
            <person name="Wu L."/>
            <person name="Ma J."/>
        </authorList>
    </citation>
    <scope>NUCLEOTIDE SEQUENCE [LARGE SCALE GENOMIC DNA]</scope>
    <source>
        <strain evidence="11">TBRC 4489</strain>
    </source>
</reference>
<keyword evidence="7 10" id="KW-0413">Isomerase</keyword>
<comment type="subunit">
    <text evidence="3">Heterodimer of an alpha and a beta chain.</text>
</comment>
<dbReference type="SUPFAM" id="SSF52242">
    <property type="entry name" value="Cobalamin (vitamin B12)-binding domain"/>
    <property type="match status" value="1"/>
</dbReference>
<feature type="domain" description="B12-binding" evidence="9">
    <location>
        <begin position="598"/>
        <end position="730"/>
    </location>
</feature>
<evidence type="ECO:0000256" key="2">
    <source>
        <dbReference type="ARBA" id="ARBA00008465"/>
    </source>
</evidence>
<dbReference type="InterPro" id="IPR006158">
    <property type="entry name" value="Cobalamin-bd"/>
</dbReference>
<dbReference type="Proteomes" id="UP001595850">
    <property type="component" value="Unassembled WGS sequence"/>
</dbReference>
<evidence type="ECO:0000256" key="1">
    <source>
        <dbReference type="ARBA" id="ARBA00001922"/>
    </source>
</evidence>
<dbReference type="InterPro" id="IPR058549">
    <property type="entry name" value="MeMalonylCoA_mutase_a/b_site"/>
</dbReference>
<dbReference type="InterPro" id="IPR006099">
    <property type="entry name" value="MeMalonylCoA_mutase_a/b_cat"/>
</dbReference>
<dbReference type="PROSITE" id="PS51332">
    <property type="entry name" value="B12_BINDING"/>
    <property type="match status" value="1"/>
</dbReference>
<evidence type="ECO:0000313" key="11">
    <source>
        <dbReference type="Proteomes" id="UP001595850"/>
    </source>
</evidence>
<dbReference type="Pfam" id="PF01642">
    <property type="entry name" value="MM_CoA_mutase"/>
    <property type="match status" value="1"/>
</dbReference>
<comment type="similarity">
    <text evidence="2">Belongs to the methylmalonyl-CoA mutase family.</text>
</comment>
<evidence type="ECO:0000259" key="9">
    <source>
        <dbReference type="PROSITE" id="PS51332"/>
    </source>
</evidence>
<dbReference type="CDD" id="cd03679">
    <property type="entry name" value="MM_CoA_mutase_alpha_like"/>
    <property type="match status" value="1"/>
</dbReference>
<evidence type="ECO:0000256" key="7">
    <source>
        <dbReference type="ARBA" id="ARBA00023235"/>
    </source>
</evidence>
<dbReference type="Gene3D" id="3.20.20.240">
    <property type="entry name" value="Methylmalonyl-CoA mutase"/>
    <property type="match status" value="1"/>
</dbReference>
<dbReference type="PROSITE" id="PS00544">
    <property type="entry name" value="METMALONYL_COA_MUTASE"/>
    <property type="match status" value="1"/>
</dbReference>
<dbReference type="RefSeq" id="WP_377288968.1">
    <property type="nucleotide sequence ID" value="NZ_JBHSBM010000017.1"/>
</dbReference>
<dbReference type="InterPro" id="IPR036724">
    <property type="entry name" value="Cobalamin-bd_sf"/>
</dbReference>
<organism evidence="10 11">
    <name type="scientific">Planomonospora corallina</name>
    <dbReference type="NCBI Taxonomy" id="1806052"/>
    <lineage>
        <taxon>Bacteria</taxon>
        <taxon>Bacillati</taxon>
        <taxon>Actinomycetota</taxon>
        <taxon>Actinomycetes</taxon>
        <taxon>Streptosporangiales</taxon>
        <taxon>Streptosporangiaceae</taxon>
        <taxon>Planomonospora</taxon>
    </lineage>
</organism>
<protein>
    <recommendedName>
        <fullName evidence="4">methylmalonyl-CoA mutase</fullName>
        <ecNumber evidence="4">5.4.99.2</ecNumber>
    </recommendedName>
</protein>
<evidence type="ECO:0000256" key="4">
    <source>
        <dbReference type="ARBA" id="ARBA00012398"/>
    </source>
</evidence>
<sequence>MIPDFSQVGLAGGTAAQGGAQGGAPDGAAWAEAVRRSTGQEPAELVWETPEGIAVKPLYTAADTEGLDFLSTYPGAAPFLRGPYPTMYVNQPWTIRQYAGFSTAEESNAFYRRNLAAGQKGLSVAFDLATHRGYDSDHPRVAGDVGMAGVAIDSIYDMRQLFDGIPLDRMSVSMTMNGAVLPVLALYIVAAEEQGVAPEQLAGTIQNDILKEFMVRNTYIYPPGPSMRIISDIFAYTSEKMPKFNSISISGYHIQEAGATCDLELAYTLADGVEYLRAGVAAGLDVDRFAPRLSFFWCIGMNFFMEVAKLRAARLLWAKLVGGFGAKNPKSLSLRTHSQTSGWSLTAQDVFNNVVRTCVEAMAATQGHTQSLHTNALDEALALPTDFSARIARNTQLLLQQESGTCRVIDPWGGSYYVERLTHDLARRAWGHIQEVEAAGGMAKAIDAGLPKLRIEEAAARTQARIDSGRQPVIGVNKYRPDADEPIEVLKVDNTAVRERQLDKLRRLRAERDPRAVEDALAALTAGAAGGANLLELAVAAARAKATVGEISDALEKVFGRHAGQIRTISGVYRDEVGSGVADVREACAAFEKAEGRRPRILVAKMGQDGHDRGQKVIATAFADLGFDVDVGPLFQTPEEVARQAVEADVHVVGVSSLAAGHLTLVPALKKALAGLDADDIMVVVGGVIPPGDFEELRAAGAAAIFPPGTVIADAALTLLKDLSARLGHAS</sequence>
<evidence type="ECO:0000256" key="3">
    <source>
        <dbReference type="ARBA" id="ARBA00011870"/>
    </source>
</evidence>
<comment type="caution">
    <text evidence="10">The sequence shown here is derived from an EMBL/GenBank/DDBJ whole genome shotgun (WGS) entry which is preliminary data.</text>
</comment>
<dbReference type="CDD" id="cd02071">
    <property type="entry name" value="MM_CoA_mut_B12_BD"/>
    <property type="match status" value="1"/>
</dbReference>
<dbReference type="EMBL" id="JBHSBM010000017">
    <property type="protein sequence ID" value="MFC4060113.1"/>
    <property type="molecule type" value="Genomic_DNA"/>
</dbReference>
<evidence type="ECO:0000256" key="5">
    <source>
        <dbReference type="ARBA" id="ARBA00022628"/>
    </source>
</evidence>
<name>A0ABV8IAM0_9ACTN</name>
<keyword evidence="11" id="KW-1185">Reference proteome</keyword>
<accession>A0ABV8IAM0</accession>
<dbReference type="InterPro" id="IPR006098">
    <property type="entry name" value="MMCoA_mutase_a_cat"/>
</dbReference>
<evidence type="ECO:0000256" key="6">
    <source>
        <dbReference type="ARBA" id="ARBA00022723"/>
    </source>
</evidence>
<gene>
    <name evidence="10" type="primary">scpA</name>
    <name evidence="10" type="ORF">ACFOWE_17550</name>
</gene>
<dbReference type="GO" id="GO:0004494">
    <property type="term" value="F:methylmalonyl-CoA mutase activity"/>
    <property type="evidence" value="ECO:0007669"/>
    <property type="project" value="UniProtKB-EC"/>
</dbReference>
<keyword evidence="5" id="KW-0846">Cobalamin</keyword>
<keyword evidence="8" id="KW-0170">Cobalt</keyword>
<keyword evidence="6" id="KW-0479">Metal-binding</keyword>
<evidence type="ECO:0000313" key="10">
    <source>
        <dbReference type="EMBL" id="MFC4060113.1"/>
    </source>
</evidence>
<dbReference type="EC" id="5.4.99.2" evidence="4"/>
<dbReference type="Gene3D" id="3.40.50.280">
    <property type="entry name" value="Cobalamin-binding domain"/>
    <property type="match status" value="1"/>
</dbReference>
<proteinExistence type="inferred from homology"/>
<dbReference type="PANTHER" id="PTHR48101:SF4">
    <property type="entry name" value="METHYLMALONYL-COA MUTASE, MITOCHONDRIAL"/>
    <property type="match status" value="1"/>
</dbReference>
<dbReference type="PANTHER" id="PTHR48101">
    <property type="entry name" value="METHYLMALONYL-COA MUTASE, MITOCHONDRIAL-RELATED"/>
    <property type="match status" value="1"/>
</dbReference>
<dbReference type="Pfam" id="PF02310">
    <property type="entry name" value="B12-binding"/>
    <property type="match status" value="1"/>
</dbReference>
<dbReference type="NCBIfam" id="TIGR00641">
    <property type="entry name" value="acid_CoA_mut_N"/>
    <property type="match status" value="1"/>
</dbReference>
<dbReference type="SUPFAM" id="SSF51703">
    <property type="entry name" value="Cobalamin (vitamin B12)-dependent enzymes"/>
    <property type="match status" value="1"/>
</dbReference>
<dbReference type="NCBIfam" id="NF006944">
    <property type="entry name" value="PRK09426.1"/>
    <property type="match status" value="1"/>
</dbReference>